<dbReference type="GO" id="GO:0043531">
    <property type="term" value="F:ADP binding"/>
    <property type="evidence" value="ECO:0007669"/>
    <property type="project" value="InterPro"/>
</dbReference>
<dbReference type="InterPro" id="IPR055414">
    <property type="entry name" value="LRR_R13L4/SHOC2-like"/>
</dbReference>
<dbReference type="AlphaFoldDB" id="A0A9R0YBT0"/>
<dbReference type="InterPro" id="IPR044974">
    <property type="entry name" value="Disease_R_plants"/>
</dbReference>
<evidence type="ECO:0000256" key="1">
    <source>
        <dbReference type="ARBA" id="ARBA00022737"/>
    </source>
</evidence>
<dbReference type="InterPro" id="IPR058922">
    <property type="entry name" value="WHD_DRP"/>
</dbReference>
<dbReference type="InterPro" id="IPR032675">
    <property type="entry name" value="LRR_dom_sf"/>
</dbReference>
<evidence type="ECO:0000259" key="4">
    <source>
        <dbReference type="Pfam" id="PF23598"/>
    </source>
</evidence>
<dbReference type="GO" id="GO:0009626">
    <property type="term" value="P:plant-type hypersensitive response"/>
    <property type="evidence" value="ECO:0007669"/>
    <property type="project" value="UniProtKB-ARBA"/>
</dbReference>
<dbReference type="InterPro" id="IPR027417">
    <property type="entry name" value="P-loop_NTPase"/>
</dbReference>
<dbReference type="InterPro" id="IPR036388">
    <property type="entry name" value="WH-like_DNA-bd_sf"/>
</dbReference>
<dbReference type="EMBL" id="LT934121">
    <property type="protein sequence ID" value="VAI52040.1"/>
    <property type="molecule type" value="Genomic_DNA"/>
</dbReference>
<name>A0A9R0YBT0_TRITD</name>
<dbReference type="GO" id="GO:0042742">
    <property type="term" value="P:defense response to bacterium"/>
    <property type="evidence" value="ECO:0007669"/>
    <property type="project" value="UniProtKB-ARBA"/>
</dbReference>
<protein>
    <recommendedName>
        <fullName evidence="7">NB-ARC domain-containing protein</fullName>
    </recommendedName>
</protein>
<dbReference type="Gramene" id="TRITD6Av1G225060.3">
    <property type="protein sequence ID" value="TRITD6Av1G225060.3"/>
    <property type="gene ID" value="TRITD6Av1G225060"/>
</dbReference>
<evidence type="ECO:0000259" key="3">
    <source>
        <dbReference type="Pfam" id="PF23559"/>
    </source>
</evidence>
<dbReference type="PANTHER" id="PTHR23155:SF1107">
    <property type="entry name" value="OS08G0373000 PROTEIN"/>
    <property type="match status" value="1"/>
</dbReference>
<dbReference type="FunFam" id="1.10.10.10:FF:000322">
    <property type="entry name" value="Probable disease resistance protein At1g63360"/>
    <property type="match status" value="1"/>
</dbReference>
<proteinExistence type="predicted"/>
<dbReference type="SUPFAM" id="SSF52058">
    <property type="entry name" value="L domain-like"/>
    <property type="match status" value="1"/>
</dbReference>
<feature type="domain" description="Disease resistance protein winged helix" evidence="3">
    <location>
        <begin position="103"/>
        <end position="173"/>
    </location>
</feature>
<keyword evidence="1" id="KW-0677">Repeat</keyword>
<sequence>MVHSRQLFHRRLFKSDEDCPSYLQEICEQILEKCHGLPLAIIAISGLLANIEKTEELWNQVKESIGRALERNPNVEGMMKILSLSYFDLPLYLKTCLLYLSVYLEGSTIEKEGLIRRWVAEGFIHREGRYTAYEFGEKCFNELLNRGLIQPGESDIYREVKSCRVHDTILDFVISKSIEENFVTILGVPTLTIRSKSKVVRRLCVQGVEKGNSAVLIEDLVFSHVRSLTMVRGLLEIPSLEEFRHLHVLDLMGCFEWEDHHLENIVRLFQLRYLNLQGTRISKLPEQIGRLGCLEILDLRRTHVRELPASVVNLRKLMHLLVEGLVKFPDGIAKMQALETLKDVNASIQPLDFLCGLDFDPDTEDRNMVGEEHEKALVSSLCKLGTQNLGSLTIYGWGNLLHEESLCLPTLKDLTISGLPASWQVSTCMGSLRNLQRLCLSVEVLKQGELCTLGALPSLLVLYLVGKTESNGKLRITGEVGFRFLKIFIYDAYSKPVDLMFGTGSMPKLEKLLLHDFRMVEANSLGFGIENLPCLTSVECIWFKGDDGIVEAVKSAMERAASRHPNHPSLCILGELFLKKLNFKEAQCPCYMFLN</sequence>
<evidence type="ECO:0000313" key="6">
    <source>
        <dbReference type="Proteomes" id="UP000324705"/>
    </source>
</evidence>
<dbReference type="InterPro" id="IPR042197">
    <property type="entry name" value="Apaf_helical"/>
</dbReference>
<dbReference type="Gene3D" id="1.10.10.10">
    <property type="entry name" value="Winged helix-like DNA-binding domain superfamily/Winged helix DNA-binding domain"/>
    <property type="match status" value="1"/>
</dbReference>
<dbReference type="OMA" id="FWIVEAN"/>
<reference evidence="5 6" key="1">
    <citation type="submission" date="2017-09" db="EMBL/GenBank/DDBJ databases">
        <authorList>
            <consortium name="International Durum Wheat Genome Sequencing Consortium (IDWGSC)"/>
            <person name="Milanesi L."/>
        </authorList>
    </citation>
    <scope>NUCLEOTIDE SEQUENCE [LARGE SCALE GENOMIC DNA]</scope>
    <source>
        <strain evidence="6">cv. Svevo</strain>
    </source>
</reference>
<dbReference type="PANTHER" id="PTHR23155">
    <property type="entry name" value="DISEASE RESISTANCE PROTEIN RP"/>
    <property type="match status" value="1"/>
</dbReference>
<gene>
    <name evidence="5" type="ORF">TRITD_6Av1G225060</name>
</gene>
<dbReference type="Gene3D" id="1.10.8.430">
    <property type="entry name" value="Helical domain of apoptotic protease-activating factors"/>
    <property type="match status" value="1"/>
</dbReference>
<keyword evidence="2" id="KW-0611">Plant defense</keyword>
<dbReference type="SUPFAM" id="SSF52540">
    <property type="entry name" value="P-loop containing nucleoside triphosphate hydrolases"/>
    <property type="match status" value="1"/>
</dbReference>
<keyword evidence="6" id="KW-1185">Reference proteome</keyword>
<dbReference type="Gene3D" id="3.80.10.10">
    <property type="entry name" value="Ribonuclease Inhibitor"/>
    <property type="match status" value="1"/>
</dbReference>
<evidence type="ECO:0000313" key="5">
    <source>
        <dbReference type="EMBL" id="VAI52040.1"/>
    </source>
</evidence>
<evidence type="ECO:0000256" key="2">
    <source>
        <dbReference type="ARBA" id="ARBA00022821"/>
    </source>
</evidence>
<accession>A0A9R0YBT0</accession>
<dbReference type="Proteomes" id="UP000324705">
    <property type="component" value="Chromosome 6A"/>
</dbReference>
<organism evidence="5 6">
    <name type="scientific">Triticum turgidum subsp. durum</name>
    <name type="common">Durum wheat</name>
    <name type="synonym">Triticum durum</name>
    <dbReference type="NCBI Taxonomy" id="4567"/>
    <lineage>
        <taxon>Eukaryota</taxon>
        <taxon>Viridiplantae</taxon>
        <taxon>Streptophyta</taxon>
        <taxon>Embryophyta</taxon>
        <taxon>Tracheophyta</taxon>
        <taxon>Spermatophyta</taxon>
        <taxon>Magnoliopsida</taxon>
        <taxon>Liliopsida</taxon>
        <taxon>Poales</taxon>
        <taxon>Poaceae</taxon>
        <taxon>BOP clade</taxon>
        <taxon>Pooideae</taxon>
        <taxon>Triticodae</taxon>
        <taxon>Triticeae</taxon>
        <taxon>Triticinae</taxon>
        <taxon>Triticum</taxon>
    </lineage>
</organism>
<dbReference type="GO" id="GO:0002758">
    <property type="term" value="P:innate immune response-activating signaling pathway"/>
    <property type="evidence" value="ECO:0007669"/>
    <property type="project" value="UniProtKB-ARBA"/>
</dbReference>
<dbReference type="Pfam" id="PF23559">
    <property type="entry name" value="WHD_DRP"/>
    <property type="match status" value="1"/>
</dbReference>
<dbReference type="Pfam" id="PF23598">
    <property type="entry name" value="LRR_14"/>
    <property type="match status" value="1"/>
</dbReference>
<feature type="domain" description="Disease resistance R13L4/SHOC-2-like LRR" evidence="4">
    <location>
        <begin position="224"/>
        <end position="570"/>
    </location>
</feature>
<evidence type="ECO:0008006" key="7">
    <source>
        <dbReference type="Google" id="ProtNLM"/>
    </source>
</evidence>